<evidence type="ECO:0000313" key="1">
    <source>
        <dbReference type="EMBL" id="KAJ9113121.1"/>
    </source>
</evidence>
<comment type="caution">
    <text evidence="1">The sequence shown here is derived from an EMBL/GenBank/DDBJ whole genome shotgun (WGS) entry which is preliminary data.</text>
</comment>
<sequence length="1178" mass="130156">MVVVLRKFEDRFADYPDDFRSDKEDELNCLLLDGLHKLSQFPEKEGLGPPWKEKSLGDALFSGFAWLFENIQACIQKLQPKQLPTGSRTVVEHAQKRELIRKGKLHSMMKRWFTPFKSVLDNKELNIDVRCARRLYCTIADSLADILRYSEDNAVYFLQGKADITRHVQSMTKPYRAVAYPFLLCSVDLGRWLKSSYSFLVCKSILGTLVTLNSHVPHRDTWAEEVFAKNEWQVPDHQAFQRLFGHRITNPENGLSQAITALLAARPQQFRAYPIESIVHDGVEQELGASDCLLFDGKSMSWQTATKTSSGKLDKDTVPYDLYFANGKPLRIDEDGTLSVTVEQDDTSISIDHPLKVRLKLNVQGVTNIKNLLNTRGAQVHGIGKQSAPRHSANVSIKSPANGDFSNMPAITGHPEARNVQQKKLTANNQPPEDHSANRNANDKKSDKALPRADIPPDMHQPNTFPQDARPKRPLPVPTRKSKEASKSSKPEQDLHPVPNSSPREQTSSIDDAIAPIKSNVKPGHDSRTSRVPQPAPAARDSTGSLSPVPPEVEQNDKQIEPATAQHISLESRSQSKPETDGLTSTARKATHTYGKSRGSKKTTKDKFKTKRQEEEVEDSESDSRSAKNKRSMEAESGPMPEAKKSHTVGCHTRNRPTRLTVESAHNNGGQGDAEEPNSETLPKVNTPAILDTYDQGGSVAVTSGTKKQTKQTKQSGKQKLRVQDQMPQVQDDVFYAQPLPDSSKVKDKNVAITGSSTLDQPSIDPVVRDVRFSSPLEGPRQTNTAGSQPNKSSLKKGATSRPAPVQVHTEALGIQQQGAQILTIVPSTEVSVPSSNHEADAPSGPTEEIVATESVAVSVTSVTSPKGRTNGWTIVAPVPASSSFVPPQPRVPTVKAPIDHDLSADLEGFENRTASSARVQTRVNRYSAKDSAAIMKKLAIKRVREEAQEDSNEEGVPARDLKSGRNLDAPVPSLPEPEAELEQPRPTRNKGRGSKSKATAEKEDRAPPSKKRRQTKGNSDTASRNHRGTAIKSTKPALVVGFPEDSDEENLTEEELGMREITWKETKGRSQAPVAECSAAQERLKALVVTVLQELFADTQVAFPYRCLPNYLCDDVLALWEANQERFYEAVTSKILPALMKLEEENDRVNATMRQVSDQWNARRIRVPADILAWARD</sequence>
<reference evidence="1" key="1">
    <citation type="submission" date="2023-04" db="EMBL/GenBank/DDBJ databases">
        <title>Draft Genome sequencing of Naganishia species isolated from polar environments using Oxford Nanopore Technology.</title>
        <authorList>
            <person name="Leo P."/>
            <person name="Venkateswaran K."/>
        </authorList>
    </citation>
    <scope>NUCLEOTIDE SEQUENCE</scope>
    <source>
        <strain evidence="1">MNA-CCFEE 5262</strain>
    </source>
</reference>
<dbReference type="Proteomes" id="UP001230649">
    <property type="component" value="Unassembled WGS sequence"/>
</dbReference>
<name>A0ACC2WNU4_9TREE</name>
<accession>A0ACC2WNU4</accession>
<gene>
    <name evidence="1" type="ORF">QFC20_002010</name>
</gene>
<dbReference type="EMBL" id="JASBWS010000013">
    <property type="protein sequence ID" value="KAJ9113121.1"/>
    <property type="molecule type" value="Genomic_DNA"/>
</dbReference>
<organism evidence="1 2">
    <name type="scientific">Naganishia adeliensis</name>
    <dbReference type="NCBI Taxonomy" id="92952"/>
    <lineage>
        <taxon>Eukaryota</taxon>
        <taxon>Fungi</taxon>
        <taxon>Dikarya</taxon>
        <taxon>Basidiomycota</taxon>
        <taxon>Agaricomycotina</taxon>
        <taxon>Tremellomycetes</taxon>
        <taxon>Filobasidiales</taxon>
        <taxon>Filobasidiaceae</taxon>
        <taxon>Naganishia</taxon>
    </lineage>
</organism>
<protein>
    <submittedName>
        <fullName evidence="1">Uncharacterized protein</fullName>
    </submittedName>
</protein>
<keyword evidence="2" id="KW-1185">Reference proteome</keyword>
<proteinExistence type="predicted"/>
<evidence type="ECO:0000313" key="2">
    <source>
        <dbReference type="Proteomes" id="UP001230649"/>
    </source>
</evidence>